<evidence type="ECO:0000313" key="2">
    <source>
        <dbReference type="EMBL" id="BAF60823.1"/>
    </source>
</evidence>
<keyword evidence="1" id="KW-0812">Transmembrane</keyword>
<keyword evidence="1" id="KW-0472">Membrane</keyword>
<dbReference type="KEGG" id="pth:PTH_2642"/>
<dbReference type="STRING" id="370438.PTH_2642"/>
<reference evidence="3" key="1">
    <citation type="journal article" date="2008" name="Genome Res.">
        <title>The genome of Pelotomaculum thermopropionicum reveals niche-associated evolution in anaerobic microbiota.</title>
        <authorList>
            <person name="Kosaka T."/>
            <person name="Kato S."/>
            <person name="Shimoyama T."/>
            <person name="Ishii S."/>
            <person name="Abe T."/>
            <person name="Watanabe K."/>
        </authorList>
    </citation>
    <scope>NUCLEOTIDE SEQUENCE [LARGE SCALE GENOMIC DNA]</scope>
    <source>
        <strain evidence="3">DSM 13744 / JCM 10971 / SI</strain>
    </source>
</reference>
<dbReference type="EMBL" id="AP009389">
    <property type="protein sequence ID" value="BAF60823.1"/>
    <property type="molecule type" value="Genomic_DNA"/>
</dbReference>
<accession>A5CYX6</accession>
<keyword evidence="3" id="KW-1185">Reference proteome</keyword>
<dbReference type="Proteomes" id="UP000006556">
    <property type="component" value="Chromosome"/>
</dbReference>
<protein>
    <submittedName>
        <fullName evidence="2">Uncharacterized protein</fullName>
    </submittedName>
</protein>
<sequence>MEYLYNYYKKFLPAVYSAFKPDSRHFKHFLRKKMLTVLSCYGIIIACIFNFKNKNFFQNLIFRFGGKGLRRGESS</sequence>
<keyword evidence="1" id="KW-1133">Transmembrane helix</keyword>
<proteinExistence type="predicted"/>
<evidence type="ECO:0000256" key="1">
    <source>
        <dbReference type="SAM" id="Phobius"/>
    </source>
</evidence>
<organism evidence="2 3">
    <name type="scientific">Pelotomaculum thermopropionicum (strain DSM 13744 / JCM 10971 / SI)</name>
    <dbReference type="NCBI Taxonomy" id="370438"/>
    <lineage>
        <taxon>Bacteria</taxon>
        <taxon>Bacillati</taxon>
        <taxon>Bacillota</taxon>
        <taxon>Clostridia</taxon>
        <taxon>Eubacteriales</taxon>
        <taxon>Desulfotomaculaceae</taxon>
        <taxon>Pelotomaculum</taxon>
    </lineage>
</organism>
<dbReference type="HOGENOM" id="CLU_2667841_0_0_9"/>
<evidence type="ECO:0000313" key="3">
    <source>
        <dbReference type="Proteomes" id="UP000006556"/>
    </source>
</evidence>
<name>A5CYX6_PELTS</name>
<feature type="transmembrane region" description="Helical" evidence="1">
    <location>
        <begin position="34"/>
        <end position="51"/>
    </location>
</feature>
<dbReference type="AlphaFoldDB" id="A5CYX6"/>
<gene>
    <name evidence="2" type="ordered locus">PTH_2642</name>
</gene>